<dbReference type="Proteomes" id="UP000045285">
    <property type="component" value="Unassembled WGS sequence"/>
</dbReference>
<evidence type="ECO:0000313" key="1">
    <source>
        <dbReference type="EMBL" id="CDX22360.1"/>
    </source>
</evidence>
<accession>A0A090FTZ6</accession>
<reference evidence="2" key="1">
    <citation type="submission" date="2014-08" db="EMBL/GenBank/DDBJ databases">
        <authorList>
            <person name="Moulin L."/>
        </authorList>
    </citation>
    <scope>NUCLEOTIDE SEQUENCE [LARGE SCALE GENOMIC DNA]</scope>
</reference>
<dbReference type="EMBL" id="CCMZ01000033">
    <property type="protein sequence ID" value="CDX22360.1"/>
    <property type="molecule type" value="Genomic_DNA"/>
</dbReference>
<organism evidence="1 2">
    <name type="scientific">Mesorhizobium plurifarium</name>
    <dbReference type="NCBI Taxonomy" id="69974"/>
    <lineage>
        <taxon>Bacteria</taxon>
        <taxon>Pseudomonadati</taxon>
        <taxon>Pseudomonadota</taxon>
        <taxon>Alphaproteobacteria</taxon>
        <taxon>Hyphomicrobiales</taxon>
        <taxon>Phyllobacteriaceae</taxon>
        <taxon>Mesorhizobium</taxon>
    </lineage>
</organism>
<keyword evidence="2" id="KW-1185">Reference proteome</keyword>
<name>A0A090FTZ6_MESPL</name>
<dbReference type="AlphaFoldDB" id="A0A090FTZ6"/>
<sequence>MPAEMVRPVGAWVVGRFRLLPECESLPVKTLVPLRLSRERNFGNAETDPQERTGCTNQPAKGPPTLCCASLPRWRLSSRPVW</sequence>
<gene>
    <name evidence="1" type="ORF">MPL3356_390271</name>
</gene>
<protein>
    <submittedName>
        <fullName evidence="1">Uncharacterized protein</fullName>
    </submittedName>
</protein>
<proteinExistence type="predicted"/>
<evidence type="ECO:0000313" key="2">
    <source>
        <dbReference type="Proteomes" id="UP000045285"/>
    </source>
</evidence>
<dbReference type="STRING" id="69974.MPLDJ20_110009"/>